<dbReference type="SMART" id="SM00248">
    <property type="entry name" value="ANK"/>
    <property type="match status" value="1"/>
</dbReference>
<dbReference type="Proteomes" id="UP000006038">
    <property type="component" value="Chromosome 1"/>
</dbReference>
<dbReference type="InterPro" id="IPR019734">
    <property type="entry name" value="TPR_rpt"/>
</dbReference>
<keyword evidence="2" id="KW-0802">TPR repeat</keyword>
<dbReference type="Gene3D" id="1.25.40.20">
    <property type="entry name" value="Ankyrin repeat-containing domain"/>
    <property type="match status" value="1"/>
</dbReference>
<keyword evidence="4" id="KW-1185">Reference proteome</keyword>
<dbReference type="PROSITE" id="PS50297">
    <property type="entry name" value="ANK_REP_REGION"/>
    <property type="match status" value="1"/>
</dbReference>
<proteinExistence type="predicted"/>
<dbReference type="Pfam" id="PF00023">
    <property type="entry name" value="Ank"/>
    <property type="match status" value="1"/>
</dbReference>
<dbReference type="PROSITE" id="PS50088">
    <property type="entry name" value="ANK_REPEAT"/>
    <property type="match status" value="1"/>
</dbReference>
<feature type="repeat" description="ANK" evidence="1">
    <location>
        <begin position="19"/>
        <end position="52"/>
    </location>
</feature>
<evidence type="ECO:0000256" key="2">
    <source>
        <dbReference type="PROSITE-ProRule" id="PRU00339"/>
    </source>
</evidence>
<accession>J3KWT4</accession>
<evidence type="ECO:0000256" key="1">
    <source>
        <dbReference type="PROSITE-ProRule" id="PRU00023"/>
    </source>
</evidence>
<dbReference type="SMART" id="SM00028">
    <property type="entry name" value="TPR"/>
    <property type="match status" value="3"/>
</dbReference>
<evidence type="ECO:0000313" key="3">
    <source>
        <dbReference type="EnsemblPlants" id="OB01G14400.1"/>
    </source>
</evidence>
<name>J3KWT4_ORYBR</name>
<dbReference type="InterPro" id="IPR036770">
    <property type="entry name" value="Ankyrin_rpt-contain_sf"/>
</dbReference>
<keyword evidence="1" id="KW-0040">ANK repeat</keyword>
<dbReference type="PROSITE" id="PS51257">
    <property type="entry name" value="PROKAR_LIPOPROTEIN"/>
    <property type="match status" value="1"/>
</dbReference>
<feature type="repeat" description="TPR" evidence="2">
    <location>
        <begin position="180"/>
        <end position="213"/>
    </location>
</feature>
<dbReference type="STRING" id="4533.J3KWT4"/>
<protein>
    <submittedName>
        <fullName evidence="3">Uncharacterized protein</fullName>
    </submittedName>
</protein>
<dbReference type="HOGENOM" id="CLU_000134_44_1_1"/>
<reference evidence="3" key="1">
    <citation type="journal article" date="2013" name="Nat. Commun.">
        <title>Whole-genome sequencing of Oryza brachyantha reveals mechanisms underlying Oryza genome evolution.</title>
        <authorList>
            <person name="Chen J."/>
            <person name="Huang Q."/>
            <person name="Gao D."/>
            <person name="Wang J."/>
            <person name="Lang Y."/>
            <person name="Liu T."/>
            <person name="Li B."/>
            <person name="Bai Z."/>
            <person name="Luis Goicoechea J."/>
            <person name="Liang C."/>
            <person name="Chen C."/>
            <person name="Zhang W."/>
            <person name="Sun S."/>
            <person name="Liao Y."/>
            <person name="Zhang X."/>
            <person name="Yang L."/>
            <person name="Song C."/>
            <person name="Wang M."/>
            <person name="Shi J."/>
            <person name="Liu G."/>
            <person name="Liu J."/>
            <person name="Zhou H."/>
            <person name="Zhou W."/>
            <person name="Yu Q."/>
            <person name="An N."/>
            <person name="Chen Y."/>
            <person name="Cai Q."/>
            <person name="Wang B."/>
            <person name="Liu B."/>
            <person name="Min J."/>
            <person name="Huang Y."/>
            <person name="Wu H."/>
            <person name="Li Z."/>
            <person name="Zhang Y."/>
            <person name="Yin Y."/>
            <person name="Song W."/>
            <person name="Jiang J."/>
            <person name="Jackson S.A."/>
            <person name="Wing R.A."/>
            <person name="Wang J."/>
            <person name="Chen M."/>
        </authorList>
    </citation>
    <scope>NUCLEOTIDE SEQUENCE [LARGE SCALE GENOMIC DNA]</scope>
    <source>
        <strain evidence="3">cv. IRGC 101232</strain>
    </source>
</reference>
<dbReference type="AlphaFoldDB" id="J3KWT4"/>
<reference evidence="3" key="2">
    <citation type="submission" date="2013-04" db="UniProtKB">
        <authorList>
            <consortium name="EnsemblPlants"/>
        </authorList>
    </citation>
    <scope>IDENTIFICATION</scope>
</reference>
<dbReference type="eggNOG" id="KOG0548">
    <property type="taxonomic scope" value="Eukaryota"/>
</dbReference>
<dbReference type="PROSITE" id="PS50005">
    <property type="entry name" value="TPR"/>
    <property type="match status" value="1"/>
</dbReference>
<dbReference type="InterPro" id="IPR011990">
    <property type="entry name" value="TPR-like_helical_dom_sf"/>
</dbReference>
<dbReference type="PANTHER" id="PTHR46224">
    <property type="entry name" value="ANKYRIN REPEAT FAMILY PROTEIN"/>
    <property type="match status" value="1"/>
</dbReference>
<organism evidence="3">
    <name type="scientific">Oryza brachyantha</name>
    <name type="common">malo sina</name>
    <dbReference type="NCBI Taxonomy" id="4533"/>
    <lineage>
        <taxon>Eukaryota</taxon>
        <taxon>Viridiplantae</taxon>
        <taxon>Streptophyta</taxon>
        <taxon>Embryophyta</taxon>
        <taxon>Tracheophyta</taxon>
        <taxon>Spermatophyta</taxon>
        <taxon>Magnoliopsida</taxon>
        <taxon>Liliopsida</taxon>
        <taxon>Poales</taxon>
        <taxon>Poaceae</taxon>
        <taxon>BOP clade</taxon>
        <taxon>Oryzoideae</taxon>
        <taxon>Oryzeae</taxon>
        <taxon>Oryzinae</taxon>
        <taxon>Oryza</taxon>
    </lineage>
</organism>
<sequence length="226" mass="25018">MKLLIQAGANVNGCGAGFNGTTPLLLACSRTGAIRFVKCLLESGADPNIPDELDRLPAEVAAIHAEREVVEAIFPLTHYVPTILDWSVGGIIRYVKSAAYKEWARNASCRRKDELKEQGNLFFNNKDYDAAILLYSMAMKFNNIDASLYSNRSVCWLHLGIGDEALSDAQFCSKIQPDWAKGYYRQGMAFSLLQDYASASCVLQRALKLDPLNATIAKALRCEKTR</sequence>
<dbReference type="InterPro" id="IPR051616">
    <property type="entry name" value="Cul2-RING_E3_ligase_SR"/>
</dbReference>
<dbReference type="PANTHER" id="PTHR46224:SF34">
    <property type="entry name" value="OS01G0171100 PROTEIN"/>
    <property type="match status" value="1"/>
</dbReference>
<dbReference type="SUPFAM" id="SSF48403">
    <property type="entry name" value="Ankyrin repeat"/>
    <property type="match status" value="1"/>
</dbReference>
<dbReference type="Gramene" id="OB01G14400.1">
    <property type="protein sequence ID" value="OB01G14400.1"/>
    <property type="gene ID" value="OB01G14400"/>
</dbReference>
<dbReference type="Gene3D" id="1.25.40.10">
    <property type="entry name" value="Tetratricopeptide repeat domain"/>
    <property type="match status" value="1"/>
</dbReference>
<evidence type="ECO:0000313" key="4">
    <source>
        <dbReference type="Proteomes" id="UP000006038"/>
    </source>
</evidence>
<dbReference type="EnsemblPlants" id="OB01G14400.1">
    <property type="protein sequence ID" value="OB01G14400.1"/>
    <property type="gene ID" value="OB01G14400"/>
</dbReference>
<dbReference type="eggNOG" id="KOG0504">
    <property type="taxonomic scope" value="Eukaryota"/>
</dbReference>
<dbReference type="InterPro" id="IPR002110">
    <property type="entry name" value="Ankyrin_rpt"/>
</dbReference>
<dbReference type="OMA" id="ICCMADT"/>
<dbReference type="SUPFAM" id="SSF48452">
    <property type="entry name" value="TPR-like"/>
    <property type="match status" value="1"/>
</dbReference>